<evidence type="ECO:0000313" key="3">
    <source>
        <dbReference type="EMBL" id="SPQ97648.1"/>
    </source>
</evidence>
<dbReference type="Proteomes" id="UP000039324">
    <property type="component" value="Unassembled WGS sequence"/>
</dbReference>
<organism evidence="2 4">
    <name type="scientific">Plasmodiophora brassicae</name>
    <name type="common">Clubroot disease agent</name>
    <dbReference type="NCBI Taxonomy" id="37360"/>
    <lineage>
        <taxon>Eukaryota</taxon>
        <taxon>Sar</taxon>
        <taxon>Rhizaria</taxon>
        <taxon>Endomyxa</taxon>
        <taxon>Phytomyxea</taxon>
        <taxon>Plasmodiophorida</taxon>
        <taxon>Plasmodiophoridae</taxon>
        <taxon>Plasmodiophora</taxon>
    </lineage>
</organism>
<dbReference type="EMBL" id="OVEO01000008">
    <property type="protein sequence ID" value="SPQ97648.1"/>
    <property type="molecule type" value="Genomic_DNA"/>
</dbReference>
<evidence type="ECO:0000256" key="1">
    <source>
        <dbReference type="SAM" id="MobiDB-lite"/>
    </source>
</evidence>
<feature type="region of interest" description="Disordered" evidence="1">
    <location>
        <begin position="42"/>
        <end position="74"/>
    </location>
</feature>
<evidence type="ECO:0000313" key="2">
    <source>
        <dbReference type="EMBL" id="CEO97338.1"/>
    </source>
</evidence>
<geneLocation type="mitochondrion" evidence="3"/>
<reference evidence="3 5" key="2">
    <citation type="submission" date="2018-03" db="EMBL/GenBank/DDBJ databases">
        <authorList>
            <person name="Fogelqvist J."/>
        </authorList>
    </citation>
    <scope>NUCLEOTIDE SEQUENCE [LARGE SCALE GENOMIC DNA]</scope>
</reference>
<protein>
    <submittedName>
        <fullName evidence="2">Uncharacterized protein</fullName>
    </submittedName>
</protein>
<dbReference type="Proteomes" id="UP000290189">
    <property type="component" value="Unassembled WGS sequence"/>
</dbReference>
<proteinExistence type="predicted"/>
<dbReference type="EMBL" id="CDSF01000079">
    <property type="protein sequence ID" value="CEO97338.1"/>
    <property type="molecule type" value="Genomic_DNA"/>
</dbReference>
<evidence type="ECO:0000313" key="5">
    <source>
        <dbReference type="Proteomes" id="UP000290189"/>
    </source>
</evidence>
<accession>A0A0G4IPR5</accession>
<keyword evidence="3" id="KW-0496">Mitochondrion</keyword>
<name>A0A0G4IPR5_PLABS</name>
<evidence type="ECO:0000313" key="4">
    <source>
        <dbReference type="Proteomes" id="UP000039324"/>
    </source>
</evidence>
<dbReference type="AlphaFoldDB" id="A0A0G4IPR5"/>
<keyword evidence="4" id="KW-1185">Reference proteome</keyword>
<gene>
    <name evidence="2" type="ORF">PBRA_000683</name>
    <name evidence="3" type="ORF">PLBR_LOCUS4863</name>
</gene>
<reference evidence="2 4" key="1">
    <citation type="submission" date="2015-02" db="EMBL/GenBank/DDBJ databases">
        <authorList>
            <person name="Chooi Y.-H."/>
        </authorList>
    </citation>
    <scope>NUCLEOTIDE SEQUENCE [LARGE SCALE GENOMIC DNA]</scope>
    <source>
        <strain evidence="2">E3</strain>
    </source>
</reference>
<sequence length="252" mass="29131">MMPHARLARCCRRRRLHSERGLYYAMTSRQVRPMSLWTGESSLDEERVSSGPAGPAKPCIGPQDDVARRSRQEQPMWTLPHDDTYIVDSNLVMFYMTGRFPTWVKFIRDHDALGKKLYALPQIERDLQYDLPDVIETLRVADPSAAPSPDDLDVVCNEIVEKLQFSQTFARECRSHVEQIIAAGFFVNAADPLQIPPDQGRRAVFATSDRFIRRVMVRTRLRTRIIGQILETFRLRLIPIRYIANDTWTDLV</sequence>